<accession>A0A518H6R0</accession>
<dbReference type="InterPro" id="IPR002300">
    <property type="entry name" value="aa-tRNA-synth_Ia"/>
</dbReference>
<keyword evidence="3 9" id="KW-0436">Ligase</keyword>
<dbReference type="InterPro" id="IPR014729">
    <property type="entry name" value="Rossmann-like_a/b/a_fold"/>
</dbReference>
<dbReference type="KEGG" id="tpla:ElP_44340"/>
<keyword evidence="5 9" id="KW-0067">ATP-binding</keyword>
<dbReference type="InterPro" id="IPR009080">
    <property type="entry name" value="tRNAsynth_Ia_anticodon-bd"/>
</dbReference>
<keyword evidence="7 9" id="KW-0030">Aminoacyl-tRNA synthetase</keyword>
<dbReference type="OrthoDB" id="9810365at2"/>
<dbReference type="GO" id="GO:0004823">
    <property type="term" value="F:leucine-tRNA ligase activity"/>
    <property type="evidence" value="ECO:0007669"/>
    <property type="project" value="UniProtKB-UniRule"/>
</dbReference>
<dbReference type="Gene3D" id="1.10.730.10">
    <property type="entry name" value="Isoleucyl-tRNA Synthetase, Domain 1"/>
    <property type="match status" value="1"/>
</dbReference>
<evidence type="ECO:0000259" key="11">
    <source>
        <dbReference type="Pfam" id="PF00133"/>
    </source>
</evidence>
<feature type="domain" description="Methionyl/Valyl/Leucyl/Isoleucyl-tRNA synthetase anticodon-binding" evidence="12">
    <location>
        <begin position="820"/>
        <end position="930"/>
    </location>
</feature>
<feature type="domain" description="Leucyl-tRNA synthetase editing" evidence="13">
    <location>
        <begin position="263"/>
        <end position="430"/>
    </location>
</feature>
<keyword evidence="6 9" id="KW-0648">Protein biosynthesis</keyword>
<gene>
    <name evidence="9 14" type="primary">leuS</name>
    <name evidence="14" type="ORF">ElP_44340</name>
</gene>
<organism evidence="14 15">
    <name type="scientific">Tautonia plasticadhaerens</name>
    <dbReference type="NCBI Taxonomy" id="2527974"/>
    <lineage>
        <taxon>Bacteria</taxon>
        <taxon>Pseudomonadati</taxon>
        <taxon>Planctomycetota</taxon>
        <taxon>Planctomycetia</taxon>
        <taxon>Isosphaerales</taxon>
        <taxon>Isosphaeraceae</taxon>
        <taxon>Tautonia</taxon>
    </lineage>
</organism>
<dbReference type="PRINTS" id="PR00985">
    <property type="entry name" value="TRNASYNTHLEU"/>
</dbReference>
<dbReference type="EMBL" id="CP036426">
    <property type="protein sequence ID" value="QDV36508.1"/>
    <property type="molecule type" value="Genomic_DNA"/>
</dbReference>
<reference evidence="14 15" key="1">
    <citation type="submission" date="2019-02" db="EMBL/GenBank/DDBJ databases">
        <title>Deep-cultivation of Planctomycetes and their phenomic and genomic characterization uncovers novel biology.</title>
        <authorList>
            <person name="Wiegand S."/>
            <person name="Jogler M."/>
            <person name="Boedeker C."/>
            <person name="Pinto D."/>
            <person name="Vollmers J."/>
            <person name="Rivas-Marin E."/>
            <person name="Kohn T."/>
            <person name="Peeters S.H."/>
            <person name="Heuer A."/>
            <person name="Rast P."/>
            <person name="Oberbeckmann S."/>
            <person name="Bunk B."/>
            <person name="Jeske O."/>
            <person name="Meyerdierks A."/>
            <person name="Storesund J.E."/>
            <person name="Kallscheuer N."/>
            <person name="Luecker S."/>
            <person name="Lage O.M."/>
            <person name="Pohl T."/>
            <person name="Merkel B.J."/>
            <person name="Hornburger P."/>
            <person name="Mueller R.-W."/>
            <person name="Bruemmer F."/>
            <person name="Labrenz M."/>
            <person name="Spormann A.M."/>
            <person name="Op den Camp H."/>
            <person name="Overmann J."/>
            <person name="Amann R."/>
            <person name="Jetten M.S.M."/>
            <person name="Mascher T."/>
            <person name="Medema M.H."/>
            <person name="Devos D.P."/>
            <person name="Kaster A.-K."/>
            <person name="Ovreas L."/>
            <person name="Rohde M."/>
            <person name="Galperin M.Y."/>
            <person name="Jogler C."/>
        </authorList>
    </citation>
    <scope>NUCLEOTIDE SEQUENCE [LARGE SCALE GENOMIC DNA]</scope>
    <source>
        <strain evidence="14 15">ElP</strain>
    </source>
</reference>
<dbReference type="InterPro" id="IPR013155">
    <property type="entry name" value="M/V/L/I-tRNA-synth_anticd-bd"/>
</dbReference>
<evidence type="ECO:0000256" key="5">
    <source>
        <dbReference type="ARBA" id="ARBA00022840"/>
    </source>
</evidence>
<dbReference type="PANTHER" id="PTHR43740:SF2">
    <property type="entry name" value="LEUCINE--TRNA LIGASE, MITOCHONDRIAL"/>
    <property type="match status" value="1"/>
</dbReference>
<comment type="catalytic activity">
    <reaction evidence="8 9">
        <text>tRNA(Leu) + L-leucine + ATP = L-leucyl-tRNA(Leu) + AMP + diphosphate</text>
        <dbReference type="Rhea" id="RHEA:11688"/>
        <dbReference type="Rhea" id="RHEA-COMP:9613"/>
        <dbReference type="Rhea" id="RHEA-COMP:9622"/>
        <dbReference type="ChEBI" id="CHEBI:30616"/>
        <dbReference type="ChEBI" id="CHEBI:33019"/>
        <dbReference type="ChEBI" id="CHEBI:57427"/>
        <dbReference type="ChEBI" id="CHEBI:78442"/>
        <dbReference type="ChEBI" id="CHEBI:78494"/>
        <dbReference type="ChEBI" id="CHEBI:456215"/>
        <dbReference type="EC" id="6.1.1.4"/>
    </reaction>
</comment>
<dbReference type="GO" id="GO:0005829">
    <property type="term" value="C:cytosol"/>
    <property type="evidence" value="ECO:0007669"/>
    <property type="project" value="TreeGrafter"/>
</dbReference>
<name>A0A518H6R0_9BACT</name>
<evidence type="ECO:0000256" key="9">
    <source>
        <dbReference type="HAMAP-Rule" id="MF_00049"/>
    </source>
</evidence>
<feature type="short sequence motif" description="'KMSKS' region" evidence="9">
    <location>
        <begin position="737"/>
        <end position="741"/>
    </location>
</feature>
<evidence type="ECO:0000256" key="3">
    <source>
        <dbReference type="ARBA" id="ARBA00022598"/>
    </source>
</evidence>
<dbReference type="SUPFAM" id="SSF47323">
    <property type="entry name" value="Anticodon-binding domain of a subclass of class I aminoacyl-tRNA synthetases"/>
    <property type="match status" value="1"/>
</dbReference>
<dbReference type="InterPro" id="IPR009008">
    <property type="entry name" value="Val/Leu/Ile-tRNA-synth_edit"/>
</dbReference>
<dbReference type="FunFam" id="3.40.50.620:FF:000087">
    <property type="entry name" value="Leucine--tRNA ligase"/>
    <property type="match status" value="1"/>
</dbReference>
<evidence type="ECO:0000259" key="12">
    <source>
        <dbReference type="Pfam" id="PF08264"/>
    </source>
</evidence>
<comment type="similarity">
    <text evidence="1 9 10">Belongs to the class-I aminoacyl-tRNA synthetase family.</text>
</comment>
<dbReference type="NCBIfam" id="TIGR00396">
    <property type="entry name" value="leuS_bact"/>
    <property type="match status" value="1"/>
</dbReference>
<evidence type="ECO:0000256" key="8">
    <source>
        <dbReference type="ARBA" id="ARBA00047469"/>
    </source>
</evidence>
<evidence type="ECO:0000256" key="2">
    <source>
        <dbReference type="ARBA" id="ARBA00022490"/>
    </source>
</evidence>
<dbReference type="Proteomes" id="UP000317835">
    <property type="component" value="Chromosome"/>
</dbReference>
<evidence type="ECO:0000256" key="10">
    <source>
        <dbReference type="RuleBase" id="RU363035"/>
    </source>
</evidence>
<dbReference type="PROSITE" id="PS00178">
    <property type="entry name" value="AA_TRNA_LIGASE_I"/>
    <property type="match status" value="1"/>
</dbReference>
<evidence type="ECO:0000256" key="6">
    <source>
        <dbReference type="ARBA" id="ARBA00022917"/>
    </source>
</evidence>
<evidence type="ECO:0000259" key="13">
    <source>
        <dbReference type="Pfam" id="PF13603"/>
    </source>
</evidence>
<dbReference type="Pfam" id="PF13603">
    <property type="entry name" value="tRNA-synt_1_2"/>
    <property type="match status" value="1"/>
</dbReference>
<protein>
    <recommendedName>
        <fullName evidence="9">Leucine--tRNA ligase</fullName>
        <ecNumber evidence="9">6.1.1.4</ecNumber>
    </recommendedName>
    <alternativeName>
        <fullName evidence="9">Leucyl-tRNA synthetase</fullName>
        <shortName evidence="9">LeuRS</shortName>
    </alternativeName>
</protein>
<dbReference type="Gene3D" id="3.40.50.620">
    <property type="entry name" value="HUPs"/>
    <property type="match status" value="3"/>
</dbReference>
<evidence type="ECO:0000256" key="4">
    <source>
        <dbReference type="ARBA" id="ARBA00022741"/>
    </source>
</evidence>
<dbReference type="FunFam" id="3.40.50.620:FF:000060">
    <property type="entry name" value="Leucine--tRNA ligase"/>
    <property type="match status" value="1"/>
</dbReference>
<evidence type="ECO:0000313" key="14">
    <source>
        <dbReference type="EMBL" id="QDV36508.1"/>
    </source>
</evidence>
<comment type="caution">
    <text evidence="9">Lacks conserved residue(s) required for the propagation of feature annotation.</text>
</comment>
<feature type="domain" description="Aminoacyl-tRNA synthetase class Ia" evidence="11">
    <location>
        <begin position="12"/>
        <end position="146"/>
    </location>
</feature>
<proteinExistence type="inferred from homology"/>
<dbReference type="InterPro" id="IPR025709">
    <property type="entry name" value="Leu_tRNA-synth_edit"/>
</dbReference>
<keyword evidence="2 9" id="KW-0963">Cytoplasm</keyword>
<feature type="domain" description="Aminoacyl-tRNA synthetase class Ia" evidence="11">
    <location>
        <begin position="727"/>
        <end position="763"/>
    </location>
</feature>
<dbReference type="EC" id="6.1.1.4" evidence="9"/>
<dbReference type="RefSeq" id="WP_145272874.1">
    <property type="nucleotide sequence ID" value="NZ_CP036426.1"/>
</dbReference>
<dbReference type="FunFam" id="1.10.730.10:FF:000011">
    <property type="entry name" value="Leucine--tRNA ligase chloroplastic/mitochondrial"/>
    <property type="match status" value="1"/>
</dbReference>
<dbReference type="GO" id="GO:0006429">
    <property type="term" value="P:leucyl-tRNA aminoacylation"/>
    <property type="evidence" value="ECO:0007669"/>
    <property type="project" value="UniProtKB-UniRule"/>
</dbReference>
<evidence type="ECO:0000313" key="15">
    <source>
        <dbReference type="Proteomes" id="UP000317835"/>
    </source>
</evidence>
<dbReference type="SUPFAM" id="SSF50677">
    <property type="entry name" value="ValRS/IleRS/LeuRS editing domain"/>
    <property type="match status" value="1"/>
</dbReference>
<keyword evidence="15" id="KW-1185">Reference proteome</keyword>
<comment type="subcellular location">
    <subcellularLocation>
        <location evidence="9">Cytoplasm</location>
    </subcellularLocation>
</comment>
<dbReference type="CDD" id="cd07958">
    <property type="entry name" value="Anticodon_Ia_Leu_BEm"/>
    <property type="match status" value="1"/>
</dbReference>
<dbReference type="PANTHER" id="PTHR43740">
    <property type="entry name" value="LEUCYL-TRNA SYNTHETASE"/>
    <property type="match status" value="1"/>
</dbReference>
<dbReference type="HAMAP" id="MF_00049_B">
    <property type="entry name" value="Leu_tRNA_synth_B"/>
    <property type="match status" value="1"/>
</dbReference>
<evidence type="ECO:0000256" key="7">
    <source>
        <dbReference type="ARBA" id="ARBA00023146"/>
    </source>
</evidence>
<dbReference type="GO" id="GO:0005524">
    <property type="term" value="F:ATP binding"/>
    <property type="evidence" value="ECO:0007669"/>
    <property type="project" value="UniProtKB-UniRule"/>
</dbReference>
<dbReference type="Pfam" id="PF08264">
    <property type="entry name" value="Anticodon_1"/>
    <property type="match status" value="1"/>
</dbReference>
<dbReference type="SUPFAM" id="SSF52374">
    <property type="entry name" value="Nucleotidylyl transferase"/>
    <property type="match status" value="1"/>
</dbReference>
<feature type="binding site" evidence="9">
    <location>
        <position position="740"/>
    </location>
    <ligand>
        <name>ATP</name>
        <dbReference type="ChEBI" id="CHEBI:30616"/>
    </ligand>
</feature>
<dbReference type="InterPro" id="IPR001412">
    <property type="entry name" value="aa-tRNA-synth_I_CS"/>
</dbReference>
<keyword evidence="4 9" id="KW-0547">Nucleotide-binding</keyword>
<dbReference type="Pfam" id="PF00133">
    <property type="entry name" value="tRNA-synt_1"/>
    <property type="match status" value="2"/>
</dbReference>
<dbReference type="AlphaFoldDB" id="A0A518H6R0"/>
<evidence type="ECO:0000256" key="1">
    <source>
        <dbReference type="ARBA" id="ARBA00005594"/>
    </source>
</evidence>
<sequence length="970" mass="110347">MPAYHPQRIETKWQQYWDAHQTFRVADLVPDRPKLYILDMFPYPSGAGLHVGHPEGYTATDILCRFKRNRGFNVLHPMGWDAFGLPAEQYAIQTGTHPAVTTQKNIDTFRRQIKALGFSYDWSREVDTTDPDYYRWTQWIFLKLYDTWYDPAFAWTDAEGRTRRGKGRPIAELPVPEDCPDPDSYRDARRLAYRAEVPVNWCPELGTVLANEEVIDGKSERGNHPVVRMPLKQWMLRITSYGDRLIEDLEFVDWPRAIKDMQRNWVGRSEGAEVDFKIKREHDFDNWRQARQSSGWPETAPDDVIRVYTTRPDTLFGATYMVLAPEHPLVDRLTTPDRAEAVAEYRRQAAGKSDLDRTDLAKTKSGVSTGGFAVNPANGEPVPVWIADYVLMGYGTGAIMAVPAHDERDFEFARTFGIPIRAVVQPPDEWLVAHRGEVQAPEHDRSQFRNLYQKDPGAFAEAFPGEGVSINSSNPELALDGKATADAKARIIKWLARNGLGKKTVNYKLRDWLFSRQRYWGEPFPILLDRDERHRAVDESELPVRLPEMDDFKPSSSGRPEPPLAKASDWVNYSDAYIRETNTMPQWAGSCWYYLRYIDPKNSERPWGPEKERYWMPVDLYVGGAEHAVLHLLYSRFWHKVLFDRGLVSTAEPFQRLVNQGMILGETEYTAYRDEQDRWVSSSTVREQEGGGFEAREGTQGRPVQPVKLAEDRVTKKGEGFVLVEDESIRVDARAHKMSKSRGNVINPDEVIGEYGADSLRLYEMFMGPLEATKPWSMKGVEGVYRFLGRAWRMVVDDRADEVTLAPQVRDAPLDDEAAKVVARTVAGVTDDLEAMRFNTAISKLMEFVNAFTSREVRPKAAMETFTLLLSPMAPHLAEELWQVLGHDGTLAYEPWPTFDPALLVDDEVEIPVQINGKLKGRILAPADADEAALEALARADEKVAAQLDGKQVKKAIIRPGKFVNFVVAG</sequence>
<dbReference type="GO" id="GO:0002161">
    <property type="term" value="F:aminoacyl-tRNA deacylase activity"/>
    <property type="evidence" value="ECO:0007669"/>
    <property type="project" value="InterPro"/>
</dbReference>
<dbReference type="FunFam" id="3.40.50.620:FF:000056">
    <property type="entry name" value="Leucine--tRNA ligase"/>
    <property type="match status" value="1"/>
</dbReference>
<dbReference type="InterPro" id="IPR002302">
    <property type="entry name" value="Leu-tRNA-ligase"/>
</dbReference>